<dbReference type="EC" id="2.3.-.-" evidence="5"/>
<dbReference type="GeneID" id="303298744"/>
<name>A0ABW0FEI9_9MICO</name>
<dbReference type="InterPro" id="IPR051531">
    <property type="entry name" value="N-acetyltransferase"/>
</dbReference>
<comment type="caution">
    <text evidence="5">The sequence shown here is derived from an EMBL/GenBank/DDBJ whole genome shotgun (WGS) entry which is preliminary data.</text>
</comment>
<dbReference type="InterPro" id="IPR000182">
    <property type="entry name" value="GNAT_dom"/>
</dbReference>
<keyword evidence="2 5" id="KW-0012">Acyltransferase</keyword>
<evidence type="ECO:0000259" key="4">
    <source>
        <dbReference type="Pfam" id="PF13302"/>
    </source>
</evidence>
<dbReference type="Proteomes" id="UP001595937">
    <property type="component" value="Unassembled WGS sequence"/>
</dbReference>
<dbReference type="PANTHER" id="PTHR43792">
    <property type="entry name" value="GNAT FAMILY, PUTATIVE (AFU_ORTHOLOGUE AFUA_3G00765)-RELATED-RELATED"/>
    <property type="match status" value="1"/>
</dbReference>
<keyword evidence="1 5" id="KW-0808">Transferase</keyword>
<dbReference type="EMBL" id="JBHSLN010000018">
    <property type="protein sequence ID" value="MFC5297064.1"/>
    <property type="molecule type" value="Genomic_DNA"/>
</dbReference>
<dbReference type="GO" id="GO:0016746">
    <property type="term" value="F:acyltransferase activity"/>
    <property type="evidence" value="ECO:0007669"/>
    <property type="project" value="UniProtKB-KW"/>
</dbReference>
<dbReference type="InterPro" id="IPR016181">
    <property type="entry name" value="Acyl_CoA_acyltransferase"/>
</dbReference>
<proteinExistence type="inferred from homology"/>
<gene>
    <name evidence="5" type="ORF">ACFPK8_06030</name>
</gene>
<organism evidence="5 6">
    <name type="scientific">Brachybacterium tyrofermentans</name>
    <dbReference type="NCBI Taxonomy" id="47848"/>
    <lineage>
        <taxon>Bacteria</taxon>
        <taxon>Bacillati</taxon>
        <taxon>Actinomycetota</taxon>
        <taxon>Actinomycetes</taxon>
        <taxon>Micrococcales</taxon>
        <taxon>Dermabacteraceae</taxon>
        <taxon>Brachybacterium</taxon>
    </lineage>
</organism>
<reference evidence="6" key="1">
    <citation type="journal article" date="2019" name="Int. J. Syst. Evol. Microbiol.">
        <title>The Global Catalogue of Microorganisms (GCM) 10K type strain sequencing project: providing services to taxonomists for standard genome sequencing and annotation.</title>
        <authorList>
            <consortium name="The Broad Institute Genomics Platform"/>
            <consortium name="The Broad Institute Genome Sequencing Center for Infectious Disease"/>
            <person name="Wu L."/>
            <person name="Ma J."/>
        </authorList>
    </citation>
    <scope>NUCLEOTIDE SEQUENCE [LARGE SCALE GENOMIC DNA]</scope>
    <source>
        <strain evidence="6">CGMCC 1.16455</strain>
    </source>
</reference>
<evidence type="ECO:0000256" key="2">
    <source>
        <dbReference type="ARBA" id="ARBA00023315"/>
    </source>
</evidence>
<dbReference type="SUPFAM" id="SSF55729">
    <property type="entry name" value="Acyl-CoA N-acyltransferases (Nat)"/>
    <property type="match status" value="1"/>
</dbReference>
<accession>A0ABW0FEI9</accession>
<dbReference type="PANTHER" id="PTHR43792:SF8">
    <property type="entry name" value="[RIBOSOMAL PROTEIN US5]-ALANINE N-ACETYLTRANSFERASE"/>
    <property type="match status" value="1"/>
</dbReference>
<evidence type="ECO:0000256" key="1">
    <source>
        <dbReference type="ARBA" id="ARBA00022679"/>
    </source>
</evidence>
<sequence>MSTPSHLLRPVRPDDGPAVLAAFASSPDMARQGDVTSLPQAQEMIAWLDAPSRRGVAIVAGEPRGMDRGEPAGTVRAGSATVGGELVDDELVDDELIGLIGVSIEEPHRSGWFFYWQHAGSRGRGLTSRAAATVANRALRPVADGGWGLERLELGHRVNNPASGAVARAAGFVQEGIERQKFLLDGERHDVLIYGRLRSDPVPATSELPWSR</sequence>
<dbReference type="Pfam" id="PF13302">
    <property type="entry name" value="Acetyltransf_3"/>
    <property type="match status" value="1"/>
</dbReference>
<protein>
    <submittedName>
        <fullName evidence="5">GNAT family N-acetyltransferase</fullName>
        <ecNumber evidence="5">2.3.-.-</ecNumber>
    </submittedName>
</protein>
<evidence type="ECO:0000256" key="3">
    <source>
        <dbReference type="ARBA" id="ARBA00038502"/>
    </source>
</evidence>
<comment type="similarity">
    <text evidence="3">Belongs to the acetyltransferase family. RimJ subfamily.</text>
</comment>
<evidence type="ECO:0000313" key="6">
    <source>
        <dbReference type="Proteomes" id="UP001595937"/>
    </source>
</evidence>
<keyword evidence="6" id="KW-1185">Reference proteome</keyword>
<feature type="domain" description="N-acetyltransferase" evidence="4">
    <location>
        <begin position="7"/>
        <end position="173"/>
    </location>
</feature>
<evidence type="ECO:0000313" key="5">
    <source>
        <dbReference type="EMBL" id="MFC5297064.1"/>
    </source>
</evidence>
<dbReference type="RefSeq" id="WP_193116757.1">
    <property type="nucleotide sequence ID" value="NZ_BAAAIR010000048.1"/>
</dbReference>
<dbReference type="Gene3D" id="3.40.630.30">
    <property type="match status" value="1"/>
</dbReference>